<dbReference type="PANTHER" id="PTHR46499">
    <property type="entry name" value="QUEUINE TRNA-RIBOSYLTRANSFERASE"/>
    <property type="match status" value="1"/>
</dbReference>
<feature type="region of interest" description="RNA binding" evidence="4">
    <location>
        <begin position="283"/>
        <end position="289"/>
    </location>
</feature>
<dbReference type="GO" id="GO:0008616">
    <property type="term" value="P:tRNA queuosine(34) biosynthetic process"/>
    <property type="evidence" value="ECO:0007669"/>
    <property type="project" value="UniProtKB-UniRule"/>
</dbReference>
<comment type="function">
    <text evidence="4">Catalyzes the base-exchange of a guanine (G) residue with the queuine precursor 7-aminomethyl-7-deazaguanine (PreQ1) at position 34 (anticodon wobble position) in tRNAs with GU(N) anticodons (tRNA-Asp, -Asn, -His and -Tyr). Catalysis occurs through a double-displacement mechanism. The nucleophile active site attacks the C1' of nucleotide 34 to detach the guanine base from the RNA, forming a covalent enzyme-RNA intermediate. The proton acceptor active site deprotonates the incoming PreQ1, allowing a nucleophilic attack on the C1' of the ribose to form the product. After dissociation, two additional enzymatic reactions on the tRNA convert PreQ1 to queuine (Q), resulting in the hypermodified nucleoside queuosine (7-(((4,5-cis-dihydroxy-2-cyclopenten-1-yl)amino)methyl)-7-deazaguanosine).</text>
</comment>
<dbReference type="InterPro" id="IPR002616">
    <property type="entry name" value="tRNA_ribo_trans-like"/>
</dbReference>
<feature type="binding site" evidence="4">
    <location>
        <position position="228"/>
    </location>
    <ligand>
        <name>substrate</name>
    </ligand>
</feature>
<dbReference type="EMBL" id="MFAC01000026">
    <property type="protein sequence ID" value="OGD66634.1"/>
    <property type="molecule type" value="Genomic_DNA"/>
</dbReference>
<feature type="active site" description="Proton acceptor" evidence="4">
    <location>
        <position position="90"/>
    </location>
</feature>
<keyword evidence="4" id="KW-0862">Zinc</keyword>
<dbReference type="InterPro" id="IPR036511">
    <property type="entry name" value="TGT-like_sf"/>
</dbReference>
<evidence type="ECO:0000313" key="6">
    <source>
        <dbReference type="EMBL" id="OGD66634.1"/>
    </source>
</evidence>
<dbReference type="Gene3D" id="3.20.20.105">
    <property type="entry name" value="Queuine tRNA-ribosyltransferase-like"/>
    <property type="match status" value="1"/>
</dbReference>
<feature type="binding site" evidence="4">
    <location>
        <position position="371"/>
    </location>
    <ligand>
        <name>Zn(2+)</name>
        <dbReference type="ChEBI" id="CHEBI:29105"/>
    </ligand>
</feature>
<feature type="binding site" evidence="4">
    <location>
        <position position="255"/>
    </location>
    <ligand>
        <name>substrate</name>
    </ligand>
</feature>
<comment type="caution">
    <text evidence="6">The sequence shown here is derived from an EMBL/GenBank/DDBJ whole genome shotgun (WGS) entry which is preliminary data.</text>
</comment>
<gene>
    <name evidence="4" type="primary">tgt</name>
    <name evidence="6" type="ORF">A2Z61_00200</name>
</gene>
<dbReference type="InterPro" id="IPR050076">
    <property type="entry name" value="ArchSynthase1/Queuine_TRR"/>
</dbReference>
<keyword evidence="1 4" id="KW-0328">Glycosyltransferase</keyword>
<dbReference type="GO" id="GO:0005737">
    <property type="term" value="C:cytoplasm"/>
    <property type="evidence" value="ECO:0007669"/>
    <property type="project" value="TreeGrafter"/>
</dbReference>
<dbReference type="HAMAP" id="MF_00168">
    <property type="entry name" value="Q_tRNA_Tgt"/>
    <property type="match status" value="1"/>
</dbReference>
<feature type="active site" description="Nucleophile" evidence="4">
    <location>
        <position position="302"/>
    </location>
</feature>
<comment type="pathway">
    <text evidence="4">tRNA modification; tRNA-queuosine biosynthesis.</text>
</comment>
<feature type="binding site" evidence="4">
    <location>
        <position position="340"/>
    </location>
    <ligand>
        <name>Zn(2+)</name>
        <dbReference type="ChEBI" id="CHEBI:29105"/>
    </ligand>
</feature>
<keyword evidence="2 4" id="KW-0808">Transferase</keyword>
<dbReference type="GO" id="GO:0008479">
    <property type="term" value="F:tRNA-guanosine(34) queuine transglycosylase activity"/>
    <property type="evidence" value="ECO:0007669"/>
    <property type="project" value="UniProtKB-UniRule"/>
</dbReference>
<feature type="binding site" evidence="4">
    <location>
        <begin position="90"/>
        <end position="94"/>
    </location>
    <ligand>
        <name>substrate</name>
    </ligand>
</feature>
<comment type="catalytic activity">
    <reaction evidence="4">
        <text>7-aminomethyl-7-carbaguanine + guanosine(34) in tRNA = 7-aminomethyl-7-carbaguanosine(34) in tRNA + guanine</text>
        <dbReference type="Rhea" id="RHEA:24104"/>
        <dbReference type="Rhea" id="RHEA-COMP:10341"/>
        <dbReference type="Rhea" id="RHEA-COMP:10342"/>
        <dbReference type="ChEBI" id="CHEBI:16235"/>
        <dbReference type="ChEBI" id="CHEBI:58703"/>
        <dbReference type="ChEBI" id="CHEBI:74269"/>
        <dbReference type="ChEBI" id="CHEBI:82833"/>
        <dbReference type="EC" id="2.4.2.29"/>
    </reaction>
</comment>
<dbReference type="Proteomes" id="UP000186029">
    <property type="component" value="Unassembled WGS sequence"/>
</dbReference>
<keyword evidence="4" id="KW-0671">Queuosine biosynthesis</keyword>
<feature type="binding site" evidence="4">
    <location>
        <position position="176"/>
    </location>
    <ligand>
        <name>substrate</name>
    </ligand>
</feature>
<evidence type="ECO:0000256" key="4">
    <source>
        <dbReference type="HAMAP-Rule" id="MF_00168"/>
    </source>
</evidence>
<dbReference type="NCBIfam" id="TIGR00430">
    <property type="entry name" value="Q_tRNA_tgt"/>
    <property type="match status" value="1"/>
</dbReference>
<comment type="similarity">
    <text evidence="4">Belongs to the queuine tRNA-ribosyltransferase family.</text>
</comment>
<evidence type="ECO:0000256" key="1">
    <source>
        <dbReference type="ARBA" id="ARBA00022676"/>
    </source>
</evidence>
<dbReference type="GO" id="GO:0046872">
    <property type="term" value="F:metal ion binding"/>
    <property type="evidence" value="ECO:0007669"/>
    <property type="project" value="UniProtKB-KW"/>
</dbReference>
<feature type="binding site" evidence="4">
    <location>
        <position position="345"/>
    </location>
    <ligand>
        <name>Zn(2+)</name>
        <dbReference type="ChEBI" id="CHEBI:29105"/>
    </ligand>
</feature>
<evidence type="ECO:0000313" key="7">
    <source>
        <dbReference type="Proteomes" id="UP000186029"/>
    </source>
</evidence>
<sequence>MFKIKKKLKNKLGRVGEFITPNGIIETPAFIVVGTKAAVKSLSPEQVGNLGAQAVLGNTYHLYLQPGDDIIKKAGGLNKFMNWNGPTFTDSGGFQVFSLGAGFGSNENKFEFQKNISNHSLNISDKVQSVHTKLVKINEDGVEFRSCIDGSRHFFTPEKSIEIQNNIGADIIFAFDECVSSSAEYNYQKEAMERTHRWAKRSLNYNNNHRLEVQLSSGNKQALFGIVQGGKFEDLRKKSAKIIGKMDFDGFGIGGSFSKEGLDKTLHFVNDLLPKEKIKHLLGIGEPSDLFIGIENGIDSFDCVSPTRIARTGMLYTKHGRINIIKVKYSRDFSKIEDDCKCYTCENYTKAYLSHLFRAQEMFASTLASIHNLYFIVNLVKNIRQSILDEKFYELKEEFLKKYYE</sequence>
<keyword evidence="4" id="KW-0479">Metal-binding</keyword>
<feature type="region of interest" description="RNA binding; important for wobble base 34 recognition" evidence="4">
    <location>
        <begin position="307"/>
        <end position="311"/>
    </location>
</feature>
<accession>A0A1F5EHF4</accession>
<organism evidence="6 7">
    <name type="scientific">Candidatus Campbellbacteria bacterium RIFCSPLOWO2_02_35_12</name>
    <dbReference type="NCBI Taxonomy" id="1797580"/>
    <lineage>
        <taxon>Bacteria</taxon>
        <taxon>Candidatus Campbelliibacteriota</taxon>
    </lineage>
</organism>
<comment type="subunit">
    <text evidence="4">Homodimer. Within each dimer, one monomer is responsible for RNA recognition and catalysis, while the other monomer binds to the replacement base PreQ1.</text>
</comment>
<dbReference type="UniPathway" id="UPA00392"/>
<proteinExistence type="inferred from homology"/>
<dbReference type="NCBIfam" id="TIGR00449">
    <property type="entry name" value="tgt_general"/>
    <property type="match status" value="1"/>
</dbReference>
<dbReference type="InterPro" id="IPR004803">
    <property type="entry name" value="TGT"/>
</dbReference>
<dbReference type="SUPFAM" id="SSF51713">
    <property type="entry name" value="tRNA-guanine transglycosylase"/>
    <property type="match status" value="1"/>
</dbReference>
<dbReference type="AlphaFoldDB" id="A0A1F5EHF4"/>
<dbReference type="PANTHER" id="PTHR46499:SF1">
    <property type="entry name" value="QUEUINE TRNA-RIBOSYLTRANSFERASE"/>
    <property type="match status" value="1"/>
</dbReference>
<evidence type="ECO:0000256" key="3">
    <source>
        <dbReference type="ARBA" id="ARBA00022694"/>
    </source>
</evidence>
<dbReference type="EC" id="2.4.2.29" evidence="4"/>
<evidence type="ECO:0000259" key="5">
    <source>
        <dbReference type="Pfam" id="PF01702"/>
    </source>
</evidence>
<name>A0A1F5EHF4_9BACT</name>
<feature type="domain" description="tRNA-guanine(15) transglycosylase-like" evidence="5">
    <location>
        <begin position="118"/>
        <end position="404"/>
    </location>
</feature>
<protein>
    <recommendedName>
        <fullName evidence="4">Queuine tRNA-ribosyltransferase</fullName>
        <ecNumber evidence="4">2.4.2.29</ecNumber>
    </recommendedName>
    <alternativeName>
        <fullName evidence="4">Guanine insertion enzyme</fullName>
    </alternativeName>
    <alternativeName>
        <fullName evidence="4">tRNA-guanine transglycosylase</fullName>
    </alternativeName>
</protein>
<comment type="cofactor">
    <cofactor evidence="4">
        <name>Zn(2+)</name>
        <dbReference type="ChEBI" id="CHEBI:29105"/>
    </cofactor>
    <text evidence="4">Binds 1 zinc ion per subunit.</text>
</comment>
<keyword evidence="3 4" id="KW-0819">tRNA processing</keyword>
<dbReference type="Pfam" id="PF01702">
    <property type="entry name" value="TGT"/>
    <property type="match status" value="1"/>
</dbReference>
<evidence type="ECO:0000256" key="2">
    <source>
        <dbReference type="ARBA" id="ARBA00022679"/>
    </source>
</evidence>
<feature type="binding site" evidence="4">
    <location>
        <position position="342"/>
    </location>
    <ligand>
        <name>Zn(2+)</name>
        <dbReference type="ChEBI" id="CHEBI:29105"/>
    </ligand>
</feature>
<reference evidence="6 7" key="1">
    <citation type="journal article" date="2016" name="Nat. Commun.">
        <title>Thousands of microbial genomes shed light on interconnected biogeochemical processes in an aquifer system.</title>
        <authorList>
            <person name="Anantharaman K."/>
            <person name="Brown C.T."/>
            <person name="Hug L.A."/>
            <person name="Sharon I."/>
            <person name="Castelle C.J."/>
            <person name="Probst A.J."/>
            <person name="Thomas B.C."/>
            <person name="Singh A."/>
            <person name="Wilkins M.J."/>
            <person name="Karaoz U."/>
            <person name="Brodie E.L."/>
            <person name="Williams K.H."/>
            <person name="Hubbard S.S."/>
            <person name="Banfield J.F."/>
        </authorList>
    </citation>
    <scope>NUCLEOTIDE SEQUENCE [LARGE SCALE GENOMIC DNA]</scope>
</reference>
<dbReference type="STRING" id="1797580.A2Z61_00200"/>